<evidence type="ECO:0000256" key="1">
    <source>
        <dbReference type="SAM" id="MobiDB-lite"/>
    </source>
</evidence>
<name>A0A653EDX5_9MYCO</name>
<feature type="region of interest" description="Disordered" evidence="1">
    <location>
        <begin position="304"/>
        <end position="330"/>
    </location>
</feature>
<gene>
    <name evidence="2" type="ORF">BIN_B_01018</name>
</gene>
<protein>
    <recommendedName>
        <fullName evidence="3">Apea-like HEPN domain-containing protein</fullName>
    </recommendedName>
</protein>
<dbReference type="EMBL" id="LR589068">
    <property type="protein sequence ID" value="VTO95537.1"/>
    <property type="molecule type" value="Genomic_DNA"/>
</dbReference>
<feature type="compositionally biased region" description="Basic and acidic residues" evidence="1">
    <location>
        <begin position="310"/>
        <end position="320"/>
    </location>
</feature>
<evidence type="ECO:0008006" key="3">
    <source>
        <dbReference type="Google" id="ProtNLM"/>
    </source>
</evidence>
<organism evidence="2">
    <name type="scientific">Mycobacterium riyadhense</name>
    <dbReference type="NCBI Taxonomy" id="486698"/>
    <lineage>
        <taxon>Bacteria</taxon>
        <taxon>Bacillati</taxon>
        <taxon>Actinomycetota</taxon>
        <taxon>Actinomycetes</taxon>
        <taxon>Mycobacteriales</taxon>
        <taxon>Mycobacteriaceae</taxon>
        <taxon>Mycobacterium</taxon>
    </lineage>
</organism>
<reference evidence="2" key="1">
    <citation type="submission" date="2019-05" db="EMBL/GenBank/DDBJ databases">
        <authorList>
            <person name="Naeem R."/>
            <person name="Antony C."/>
            <person name="Guan Q."/>
        </authorList>
    </citation>
    <scope>NUCLEOTIDE SEQUENCE</scope>
    <source>
        <strain evidence="2">2</strain>
    </source>
</reference>
<evidence type="ECO:0000313" key="2">
    <source>
        <dbReference type="EMBL" id="VTO95537.1"/>
    </source>
</evidence>
<accession>A0A653EDX5</accession>
<dbReference type="AlphaFoldDB" id="A0A653EDX5"/>
<sequence length="330" mass="37617">MEANITTFTQGTEPTGAPLWDGEVPGLHRRLRNFILRTPENPITQPHLRRARSGELDIWFSFDFDLDPPDALVEALRSKAYQILALLNLGLGDFLIPVLPFQIREMLPGDQASLKFRMDIAVQAQQELSDSKLIETQMGTAHFLTDPSFGEKYRVALELYAAHITEAQVRVRFILLVIAMEALSEKTYKHQVARDLLHRWKQELKAEKSKYDRSSEEFKSLNDLHSEIKWRGESSLGDGIRKLFVGLPAVTEEELEELQRRAMVVYRKRSTLVHEGYVPVEELPGLEREARELLEVLFSAAMKQSEPEDDRFTIVVEDHPPGPASGGDNE</sequence>
<proteinExistence type="predicted"/>